<dbReference type="Pfam" id="PF03746">
    <property type="entry name" value="LamB_YcsF"/>
    <property type="match status" value="1"/>
</dbReference>
<dbReference type="PANTHER" id="PTHR30292:SF0">
    <property type="entry name" value="5-OXOPROLINASE SUBUNIT A"/>
    <property type="match status" value="1"/>
</dbReference>
<dbReference type="NCBIfam" id="NF003814">
    <property type="entry name" value="PRK05406.1-3"/>
    <property type="match status" value="1"/>
</dbReference>
<dbReference type="NCBIfam" id="NF003816">
    <property type="entry name" value="PRK05406.1-5"/>
    <property type="match status" value="1"/>
</dbReference>
<dbReference type="KEGG" id="fpf:DCC35_03365"/>
<name>A0A4D7JSE9_9BACT</name>
<organism evidence="1 2">
    <name type="scientific">Mangrovivirga cuniculi</name>
    <dbReference type="NCBI Taxonomy" id="2715131"/>
    <lineage>
        <taxon>Bacteria</taxon>
        <taxon>Pseudomonadati</taxon>
        <taxon>Bacteroidota</taxon>
        <taxon>Cytophagia</taxon>
        <taxon>Cytophagales</taxon>
        <taxon>Mangrovivirgaceae</taxon>
        <taxon>Mangrovivirga</taxon>
    </lineage>
</organism>
<sequence>MHRIDINCDMGESYGQFHVGNDDILFPYISSSNIACGYHGGDPLFIENTIIKALNLNLNVGAHPSYPDLAGFGRRKMEMSFDELRTIIKYQVSAVKGICESLGGKLSHVKPHGALYNTAANDEKVSLAIVTAIKEIDSSLILLGKSFSQMEKVAKEKEVKFASEAFMDRRYDKSGNLVHRSISEAIISNPDDAVAQALDIILKKKVLTIDNEYINIECDSLCIHGDNPIAGKILKKLKNSFEEKNIEISPLLNVKN</sequence>
<dbReference type="PANTHER" id="PTHR30292">
    <property type="entry name" value="UNCHARACTERIZED PROTEIN YBGL-RELATED"/>
    <property type="match status" value="1"/>
</dbReference>
<dbReference type="GO" id="GO:0005975">
    <property type="term" value="P:carbohydrate metabolic process"/>
    <property type="evidence" value="ECO:0007669"/>
    <property type="project" value="InterPro"/>
</dbReference>
<protein>
    <submittedName>
        <fullName evidence="1">LamB/YcsF family protein</fullName>
    </submittedName>
</protein>
<gene>
    <name evidence="1" type="ORF">DCC35_03365</name>
</gene>
<evidence type="ECO:0000313" key="1">
    <source>
        <dbReference type="EMBL" id="QCK13865.1"/>
    </source>
</evidence>
<dbReference type="InterPro" id="IPR011330">
    <property type="entry name" value="Glyco_hydro/deAcase_b/a-brl"/>
</dbReference>
<proteinExistence type="predicted"/>
<dbReference type="EMBL" id="CP028923">
    <property type="protein sequence ID" value="QCK13865.1"/>
    <property type="molecule type" value="Genomic_DNA"/>
</dbReference>
<reference evidence="1 2" key="1">
    <citation type="submission" date="2018-04" db="EMBL/GenBank/DDBJ databases">
        <title>Complete genome uncultured novel isolate.</title>
        <authorList>
            <person name="Merlino G."/>
        </authorList>
    </citation>
    <scope>NUCLEOTIDE SEQUENCE [LARGE SCALE GENOMIC DNA]</scope>
    <source>
        <strain evidence="2">R1DC9</strain>
    </source>
</reference>
<dbReference type="SUPFAM" id="SSF88713">
    <property type="entry name" value="Glycoside hydrolase/deacetylase"/>
    <property type="match status" value="1"/>
</dbReference>
<dbReference type="CDD" id="cd10787">
    <property type="entry name" value="LamB_YcsF_like"/>
    <property type="match status" value="1"/>
</dbReference>
<accession>A0A4D7JSE9</accession>
<dbReference type="Proteomes" id="UP000298616">
    <property type="component" value="Chromosome"/>
</dbReference>
<dbReference type="Gene3D" id="3.20.20.370">
    <property type="entry name" value="Glycoside hydrolase/deacetylase"/>
    <property type="match status" value="1"/>
</dbReference>
<dbReference type="AlphaFoldDB" id="A0A4D7JSE9"/>
<dbReference type="RefSeq" id="WP_137089456.1">
    <property type="nucleotide sequence ID" value="NZ_CP028923.1"/>
</dbReference>
<dbReference type="InterPro" id="IPR005501">
    <property type="entry name" value="LamB/YcsF/PxpA-like"/>
</dbReference>
<keyword evidence="2" id="KW-1185">Reference proteome</keyword>
<dbReference type="OrthoDB" id="9773478at2"/>
<evidence type="ECO:0000313" key="2">
    <source>
        <dbReference type="Proteomes" id="UP000298616"/>
    </source>
</evidence>